<keyword evidence="3" id="KW-1185">Reference proteome</keyword>
<evidence type="ECO:0000313" key="2">
    <source>
        <dbReference type="EMBL" id="KAF2880260.1"/>
    </source>
</evidence>
<evidence type="ECO:0000313" key="3">
    <source>
        <dbReference type="Proteomes" id="UP000801492"/>
    </source>
</evidence>
<proteinExistence type="predicted"/>
<protein>
    <submittedName>
        <fullName evidence="2">Uncharacterized protein</fullName>
    </submittedName>
</protein>
<comment type="caution">
    <text evidence="2">The sequence shown here is derived from an EMBL/GenBank/DDBJ whole genome shotgun (WGS) entry which is preliminary data.</text>
</comment>
<reference evidence="2" key="1">
    <citation type="submission" date="2019-08" db="EMBL/GenBank/DDBJ databases">
        <title>The genome of the North American firefly Photinus pyralis.</title>
        <authorList>
            <consortium name="Photinus pyralis genome working group"/>
            <person name="Fallon T.R."/>
            <person name="Sander Lower S.E."/>
            <person name="Weng J.-K."/>
        </authorList>
    </citation>
    <scope>NUCLEOTIDE SEQUENCE</scope>
    <source>
        <strain evidence="2">TRF0915ILg1</strain>
        <tissue evidence="2">Whole body</tissue>
    </source>
</reference>
<feature type="region of interest" description="Disordered" evidence="1">
    <location>
        <begin position="79"/>
        <end position="102"/>
    </location>
</feature>
<feature type="compositionally biased region" description="Basic and acidic residues" evidence="1">
    <location>
        <begin position="93"/>
        <end position="102"/>
    </location>
</feature>
<sequence length="102" mass="11605">MVWCTWRDSLKMMCNAAAEDIYLCSSTNDFSELTRYSEDSDHFYRDSNYAASDNENENILPGLTYVSDDSEVKEAENIQLIGSNSNSSNEPVEEGHQELFES</sequence>
<dbReference type="AlphaFoldDB" id="A0A8K0FW31"/>
<dbReference type="EMBL" id="VTPC01090993">
    <property type="protein sequence ID" value="KAF2880260.1"/>
    <property type="molecule type" value="Genomic_DNA"/>
</dbReference>
<name>A0A8K0FW31_IGNLU</name>
<accession>A0A8K0FW31</accession>
<evidence type="ECO:0000256" key="1">
    <source>
        <dbReference type="SAM" id="MobiDB-lite"/>
    </source>
</evidence>
<organism evidence="2 3">
    <name type="scientific">Ignelater luminosus</name>
    <name type="common">Cucubano</name>
    <name type="synonym">Pyrophorus luminosus</name>
    <dbReference type="NCBI Taxonomy" id="2038154"/>
    <lineage>
        <taxon>Eukaryota</taxon>
        <taxon>Metazoa</taxon>
        <taxon>Ecdysozoa</taxon>
        <taxon>Arthropoda</taxon>
        <taxon>Hexapoda</taxon>
        <taxon>Insecta</taxon>
        <taxon>Pterygota</taxon>
        <taxon>Neoptera</taxon>
        <taxon>Endopterygota</taxon>
        <taxon>Coleoptera</taxon>
        <taxon>Polyphaga</taxon>
        <taxon>Elateriformia</taxon>
        <taxon>Elateroidea</taxon>
        <taxon>Elateridae</taxon>
        <taxon>Agrypninae</taxon>
        <taxon>Pyrophorini</taxon>
        <taxon>Ignelater</taxon>
    </lineage>
</organism>
<gene>
    <name evidence="2" type="ORF">ILUMI_25908</name>
</gene>
<dbReference type="Proteomes" id="UP000801492">
    <property type="component" value="Unassembled WGS sequence"/>
</dbReference>